<dbReference type="Gene3D" id="3.80.10.10">
    <property type="entry name" value="Ribonuclease Inhibitor"/>
    <property type="match status" value="1"/>
</dbReference>
<evidence type="ECO:0008006" key="3">
    <source>
        <dbReference type="Google" id="ProtNLM"/>
    </source>
</evidence>
<organism evidence="1 2">
    <name type="scientific">Lentinula raphanica</name>
    <dbReference type="NCBI Taxonomy" id="153919"/>
    <lineage>
        <taxon>Eukaryota</taxon>
        <taxon>Fungi</taxon>
        <taxon>Dikarya</taxon>
        <taxon>Basidiomycota</taxon>
        <taxon>Agaricomycotina</taxon>
        <taxon>Agaricomycetes</taxon>
        <taxon>Agaricomycetidae</taxon>
        <taxon>Agaricales</taxon>
        <taxon>Marasmiineae</taxon>
        <taxon>Omphalotaceae</taxon>
        <taxon>Lentinula</taxon>
    </lineage>
</organism>
<reference evidence="1" key="1">
    <citation type="submission" date="2022-08" db="EMBL/GenBank/DDBJ databases">
        <authorList>
            <consortium name="DOE Joint Genome Institute"/>
            <person name="Min B."/>
            <person name="Riley R."/>
            <person name="Sierra-Patev S."/>
            <person name="Naranjo-Ortiz M."/>
            <person name="Looney B."/>
            <person name="Konkel Z."/>
            <person name="Slot J.C."/>
            <person name="Sakamoto Y."/>
            <person name="Steenwyk J.L."/>
            <person name="Rokas A."/>
            <person name="Carro J."/>
            <person name="Camarero S."/>
            <person name="Ferreira P."/>
            <person name="Molpeceres G."/>
            <person name="Ruiz-Duenas F.J."/>
            <person name="Serrano A."/>
            <person name="Henrissat B."/>
            <person name="Drula E."/>
            <person name="Hughes K.W."/>
            <person name="Mata J.L."/>
            <person name="Ishikawa N.K."/>
            <person name="Vargas-Isla R."/>
            <person name="Ushijima S."/>
            <person name="Smith C.A."/>
            <person name="Ahrendt S."/>
            <person name="Andreopoulos W."/>
            <person name="He G."/>
            <person name="Labutti K."/>
            <person name="Lipzen A."/>
            <person name="Ng V."/>
            <person name="Sandor L."/>
            <person name="Barry K."/>
            <person name="Martinez A.T."/>
            <person name="Xiao Y."/>
            <person name="Gibbons J.G."/>
            <person name="Terashima K."/>
            <person name="Hibbett D.S."/>
            <person name="Grigoriev I.V."/>
        </authorList>
    </citation>
    <scope>NUCLEOTIDE SEQUENCE</scope>
    <source>
        <strain evidence="1">TFB9207</strain>
    </source>
</reference>
<keyword evidence="2" id="KW-1185">Reference proteome</keyword>
<dbReference type="SUPFAM" id="SSF52047">
    <property type="entry name" value="RNI-like"/>
    <property type="match status" value="1"/>
</dbReference>
<protein>
    <recommendedName>
        <fullName evidence="3">F-box domain-containing protein</fullName>
    </recommendedName>
</protein>
<gene>
    <name evidence="1" type="ORF">F5878DRAFT_666689</name>
</gene>
<accession>A0AA38NX90</accession>
<dbReference type="Proteomes" id="UP001163846">
    <property type="component" value="Unassembled WGS sequence"/>
</dbReference>
<dbReference type="AlphaFoldDB" id="A0AA38NX90"/>
<dbReference type="EMBL" id="MU807001">
    <property type="protein sequence ID" value="KAJ3832314.1"/>
    <property type="molecule type" value="Genomic_DNA"/>
</dbReference>
<name>A0AA38NX90_9AGAR</name>
<dbReference type="InterPro" id="IPR032675">
    <property type="entry name" value="LRR_dom_sf"/>
</dbReference>
<evidence type="ECO:0000313" key="1">
    <source>
        <dbReference type="EMBL" id="KAJ3832314.1"/>
    </source>
</evidence>
<proteinExistence type="predicted"/>
<sequence>MAIAIPQEIVDCILNNLHSEKPTLSNCALVRKSWTASAQRGLFQHIILRFPDPYYRESIASELATAYNKRNEQLIEIFERKPFLMACVRTLELEQFAQLERFQGQLVPESLVRRKERLVTSTTKVLKRLHNLESLLLLNAHWDSLSLELREALMHLFNQLSLTRITLSFFQISSFQDLASLLSQASNLKILNIHFSCCYNWELPTTPLINRPPRLIQLDHSLSLLSYNDIAPFLSWFQHDSCPFETRNLRSLKVNRIDALNDVEFASMLQYTGGNLQDLILQGPFPIQPSSVLHIGQLHNLQSLTILETIQTAVESPVPWILGLFRHLPESERETSPLRRLTISLLIDCATIRWARRLNDWTVVNMLFTQRRFALLECVKIELLGRSLPVLRDIKSILIKKMSSLEGAGKLEVEIAHIQHSQLQQTRRTEDAVNNGIRWLLHQDR</sequence>
<evidence type="ECO:0000313" key="2">
    <source>
        <dbReference type="Proteomes" id="UP001163846"/>
    </source>
</evidence>
<comment type="caution">
    <text evidence="1">The sequence shown here is derived from an EMBL/GenBank/DDBJ whole genome shotgun (WGS) entry which is preliminary data.</text>
</comment>